<feature type="domain" description="PpiC" evidence="12">
    <location>
        <begin position="264"/>
        <end position="366"/>
    </location>
</feature>
<evidence type="ECO:0000313" key="13">
    <source>
        <dbReference type="EMBL" id="VAW84202.1"/>
    </source>
</evidence>
<dbReference type="PROSITE" id="PS01096">
    <property type="entry name" value="PPIC_PPIASE_1"/>
    <property type="match status" value="1"/>
</dbReference>
<reference evidence="13" key="1">
    <citation type="submission" date="2018-06" db="EMBL/GenBank/DDBJ databases">
        <authorList>
            <person name="Zhirakovskaya E."/>
        </authorList>
    </citation>
    <scope>NUCLEOTIDE SEQUENCE</scope>
</reference>
<keyword evidence="3" id="KW-0997">Cell inner membrane</keyword>
<organism evidence="13">
    <name type="scientific">hydrothermal vent metagenome</name>
    <dbReference type="NCBI Taxonomy" id="652676"/>
    <lineage>
        <taxon>unclassified sequences</taxon>
        <taxon>metagenomes</taxon>
        <taxon>ecological metagenomes</taxon>
    </lineage>
</organism>
<keyword evidence="4 11" id="KW-0812">Transmembrane</keyword>
<evidence type="ECO:0000256" key="7">
    <source>
        <dbReference type="ARBA" id="ARBA00023186"/>
    </source>
</evidence>
<keyword evidence="7" id="KW-0143">Chaperone</keyword>
<evidence type="ECO:0000256" key="2">
    <source>
        <dbReference type="ARBA" id="ARBA00022475"/>
    </source>
</evidence>
<dbReference type="InterPro" id="IPR000297">
    <property type="entry name" value="PPIase_PpiC"/>
</dbReference>
<dbReference type="SUPFAM" id="SSF54534">
    <property type="entry name" value="FKBP-like"/>
    <property type="match status" value="1"/>
</dbReference>
<dbReference type="Gene3D" id="1.10.4030.10">
    <property type="entry name" value="Porin chaperone SurA, peptide-binding domain"/>
    <property type="match status" value="1"/>
</dbReference>
<evidence type="ECO:0000256" key="4">
    <source>
        <dbReference type="ARBA" id="ARBA00022692"/>
    </source>
</evidence>
<dbReference type="Pfam" id="PF13624">
    <property type="entry name" value="SurA_N_3"/>
    <property type="match status" value="1"/>
</dbReference>
<dbReference type="EMBL" id="UOFP01000035">
    <property type="protein sequence ID" value="VAW84202.1"/>
    <property type="molecule type" value="Genomic_DNA"/>
</dbReference>
<dbReference type="PROSITE" id="PS50198">
    <property type="entry name" value="PPIC_PPIASE_2"/>
    <property type="match status" value="1"/>
</dbReference>
<keyword evidence="13" id="KW-0413">Isomerase</keyword>
<accession>A0A3B0Z9H6</accession>
<comment type="similarity">
    <text evidence="8">Belongs to the PpiD chaperone family.</text>
</comment>
<dbReference type="PANTHER" id="PTHR47529">
    <property type="entry name" value="PEPTIDYL-PROLYL CIS-TRANS ISOMERASE D"/>
    <property type="match status" value="1"/>
</dbReference>
<evidence type="ECO:0000256" key="6">
    <source>
        <dbReference type="ARBA" id="ARBA00023136"/>
    </source>
</evidence>
<evidence type="ECO:0000256" key="3">
    <source>
        <dbReference type="ARBA" id="ARBA00022519"/>
    </source>
</evidence>
<dbReference type="AlphaFoldDB" id="A0A3B0Z9H6"/>
<keyword evidence="6 11" id="KW-0472">Membrane</keyword>
<name>A0A3B0Z9H6_9ZZZZ</name>
<evidence type="ECO:0000256" key="5">
    <source>
        <dbReference type="ARBA" id="ARBA00022989"/>
    </source>
</evidence>
<dbReference type="InterPro" id="IPR046357">
    <property type="entry name" value="PPIase_dom_sf"/>
</dbReference>
<dbReference type="InterPro" id="IPR027304">
    <property type="entry name" value="Trigger_fact/SurA_dom_sf"/>
</dbReference>
<protein>
    <recommendedName>
        <fullName evidence="9">Periplasmic chaperone PpiD</fullName>
    </recommendedName>
    <alternativeName>
        <fullName evidence="10">Periplasmic folding chaperone</fullName>
    </alternativeName>
</protein>
<dbReference type="InterPro" id="IPR023058">
    <property type="entry name" value="PPIase_PpiC_CS"/>
</dbReference>
<dbReference type="GO" id="GO:0005886">
    <property type="term" value="C:plasma membrane"/>
    <property type="evidence" value="ECO:0007669"/>
    <property type="project" value="UniProtKB-SubCell"/>
</dbReference>
<sequence>MLEFIRSRAQTWVAWVVVGLIIIPFALWGIGDYATGGAEDNVATINGVDISQREFQVAFYQQEQRLRQMLGENYDATLFEDQMRKNVLEGLVSQELMVQAAKNEGLQVGAGQLATIIQGVSSFQDDGVFNRATYESALKMQGQSAAYFESRVYRDLLSQQLYSAIYDSSIITDYEIDALLKLERQKREVSYIQIPAARFIADAVISEDDIESDYSANINRYKMPEKVDVEYLELSIDALKNSVEISSAELEEAYQDQKESFAQPERRKASHILIEMPFEAAADEKQLAEEKAGDVLVRLKDGGSFDALAKEFSDDLGSAELGGDLGFFSQGDMVSGFDEKVFSMSIGEVSDLVITEFGYHIIRLDEVEKGSVPAFTEIENELLSQLKQAKAERQYYELADQLTNLVFEYPDSLDVAVDELALEINKVDGVGRNGGQGVLANPLVTQALFSNDVLNERLNSEPLEVGNDHLIVVRVSDYMPAQAKPLSAVRSEIIEWLTRQYAESEAKSLGEKLLSAVESGSELSAVEKEFTVSWVDAGLIERSSGSVNRSISQRAFELPRISADEVSAGTVSLGGDYAVVVVRSVELYDVSQIDDADRMAMRQRLAGVQGGSDYDALSSGLREAATVVVRLEE</sequence>
<evidence type="ECO:0000256" key="10">
    <source>
        <dbReference type="ARBA" id="ARBA00042775"/>
    </source>
</evidence>
<evidence type="ECO:0000256" key="1">
    <source>
        <dbReference type="ARBA" id="ARBA00004382"/>
    </source>
</evidence>
<keyword evidence="2" id="KW-1003">Cell membrane</keyword>
<dbReference type="InterPro" id="IPR052029">
    <property type="entry name" value="PpiD_chaperone"/>
</dbReference>
<evidence type="ECO:0000259" key="12">
    <source>
        <dbReference type="PROSITE" id="PS50198"/>
    </source>
</evidence>
<evidence type="ECO:0000256" key="11">
    <source>
        <dbReference type="SAM" id="Phobius"/>
    </source>
</evidence>
<evidence type="ECO:0000256" key="8">
    <source>
        <dbReference type="ARBA" id="ARBA00038408"/>
    </source>
</evidence>
<dbReference type="GO" id="GO:0003755">
    <property type="term" value="F:peptidyl-prolyl cis-trans isomerase activity"/>
    <property type="evidence" value="ECO:0007669"/>
    <property type="project" value="InterPro"/>
</dbReference>
<comment type="subcellular location">
    <subcellularLocation>
        <location evidence="1">Cell inner membrane</location>
        <topology evidence="1">Single-pass type II membrane protein</topology>
        <orientation evidence="1">Periplasmic side</orientation>
    </subcellularLocation>
</comment>
<dbReference type="Gene3D" id="3.10.50.40">
    <property type="match status" value="1"/>
</dbReference>
<keyword evidence="5 11" id="KW-1133">Transmembrane helix</keyword>
<gene>
    <name evidence="13" type="ORF">MNBD_GAMMA18-721</name>
</gene>
<feature type="transmembrane region" description="Helical" evidence="11">
    <location>
        <begin position="12"/>
        <end position="31"/>
    </location>
</feature>
<dbReference type="Pfam" id="PF13616">
    <property type="entry name" value="Rotamase_3"/>
    <property type="match status" value="1"/>
</dbReference>
<dbReference type="PANTHER" id="PTHR47529:SF1">
    <property type="entry name" value="PERIPLASMIC CHAPERONE PPID"/>
    <property type="match status" value="1"/>
</dbReference>
<proteinExistence type="inferred from homology"/>
<evidence type="ECO:0000256" key="9">
    <source>
        <dbReference type="ARBA" id="ARBA00040743"/>
    </source>
</evidence>
<dbReference type="SUPFAM" id="SSF109998">
    <property type="entry name" value="Triger factor/SurA peptide-binding domain-like"/>
    <property type="match status" value="1"/>
</dbReference>